<organism evidence="1 2">
    <name type="scientific">Candidatus Nitrospira allomarina</name>
    <dbReference type="NCBI Taxonomy" id="3020900"/>
    <lineage>
        <taxon>Bacteria</taxon>
        <taxon>Pseudomonadati</taxon>
        <taxon>Nitrospirota</taxon>
        <taxon>Nitrospiria</taxon>
        <taxon>Nitrospirales</taxon>
        <taxon>Nitrospiraceae</taxon>
        <taxon>Nitrospira</taxon>
    </lineage>
</organism>
<dbReference type="RefSeq" id="WP_312640139.1">
    <property type="nucleotide sequence ID" value="NZ_CP116967.1"/>
</dbReference>
<evidence type="ECO:0000313" key="2">
    <source>
        <dbReference type="Proteomes" id="UP001302719"/>
    </source>
</evidence>
<name>A0AA96JQK3_9BACT</name>
<dbReference type="KEGG" id="nall:PP769_11190"/>
<proteinExistence type="predicted"/>
<dbReference type="EMBL" id="CP116967">
    <property type="protein sequence ID" value="WNM56547.1"/>
    <property type="molecule type" value="Genomic_DNA"/>
</dbReference>
<gene>
    <name evidence="1" type="ORF">PP769_11190</name>
</gene>
<keyword evidence="2" id="KW-1185">Reference proteome</keyword>
<accession>A0AA96JQK3</accession>
<dbReference type="AlphaFoldDB" id="A0AA96JQK3"/>
<protein>
    <submittedName>
        <fullName evidence="1">Uncharacterized protein</fullName>
    </submittedName>
</protein>
<evidence type="ECO:0000313" key="1">
    <source>
        <dbReference type="EMBL" id="WNM56547.1"/>
    </source>
</evidence>
<sequence length="40" mass="4235">MGTTSTEWIAPVDVERKDHDQVSAVISARPGVTVPKGVSI</sequence>
<reference evidence="1 2" key="1">
    <citation type="submission" date="2023-01" db="EMBL/GenBank/DDBJ databases">
        <title>Cultivation and genomic characterization of new, ubiquitous marine nitrite-oxidizing bacteria from the Nitrospirales.</title>
        <authorList>
            <person name="Mueller A.J."/>
            <person name="Daebeler A."/>
            <person name="Herbold C.W."/>
            <person name="Kirkegaard R.H."/>
            <person name="Daims H."/>
        </authorList>
    </citation>
    <scope>NUCLEOTIDE SEQUENCE [LARGE SCALE GENOMIC DNA]</scope>
    <source>
        <strain evidence="1 2">VA</strain>
    </source>
</reference>
<dbReference type="Proteomes" id="UP001302719">
    <property type="component" value="Chromosome"/>
</dbReference>